<gene>
    <name evidence="1" type="ORF">HCU67_11250</name>
</gene>
<reference evidence="1 2" key="1">
    <citation type="submission" date="2020-04" db="EMBL/GenBank/DDBJ databases">
        <authorList>
            <person name="Yoon J."/>
        </authorList>
    </citation>
    <scope>NUCLEOTIDE SEQUENCE [LARGE SCALE GENOMIC DNA]</scope>
    <source>
        <strain evidence="1 2">DJ-13</strain>
    </source>
</reference>
<dbReference type="Gene3D" id="3.40.30.10">
    <property type="entry name" value="Glutaredoxin"/>
    <property type="match status" value="1"/>
</dbReference>
<organism evidence="1 2">
    <name type="scientific">Croceivirga thetidis</name>
    <dbReference type="NCBI Taxonomy" id="2721623"/>
    <lineage>
        <taxon>Bacteria</taxon>
        <taxon>Pseudomonadati</taxon>
        <taxon>Bacteroidota</taxon>
        <taxon>Flavobacteriia</taxon>
        <taxon>Flavobacteriales</taxon>
        <taxon>Flavobacteriaceae</taxon>
        <taxon>Croceivirga</taxon>
    </lineage>
</organism>
<proteinExistence type="predicted"/>
<name>A0ABX1GRE4_9FLAO</name>
<dbReference type="EMBL" id="JAAWWL010000002">
    <property type="protein sequence ID" value="NKI32522.1"/>
    <property type="molecule type" value="Genomic_DNA"/>
</dbReference>
<keyword evidence="2" id="KW-1185">Reference proteome</keyword>
<comment type="caution">
    <text evidence="1">The sequence shown here is derived from an EMBL/GenBank/DDBJ whole genome shotgun (WGS) entry which is preliminary data.</text>
</comment>
<evidence type="ECO:0000313" key="2">
    <source>
        <dbReference type="Proteomes" id="UP000718451"/>
    </source>
</evidence>
<dbReference type="RefSeq" id="WP_168552716.1">
    <property type="nucleotide sequence ID" value="NZ_JAAWWL010000002.1"/>
</dbReference>
<sequence>MAKYLLLFSLLACIACGSSDKNDTEGVYFAGEIVNPTSSHVVLYKNDMVVDSAELDANNHFKFNLAQIDKGLHHFDHSPELQYVFLEPGDSLTLRLNTVAFDESLVFSGTNGDVNNFLVEMFLSYEDEERFVYSLYKLHPEEFSTKIDSLRSLKLEELKTLKESNSISDDAYGMAKAAIDYSSFTYKEKYPFYHKKYTGEETIHELDDIYYDYRKEVNTNHEDLVYFRPYYDYMKYHFGNLSYMHCSKNCGMHTHKPIDYIHLNKHKLALIDSTIKHEELRNNLFRSVAMDVLLKEHDINEECKKFIEDFEKLSTNKTHHDEVQFVFNGIRDLQPKHVVPEVNLVTLNNNPITLKEVVGDGESIIYFWSGVQKRHFKNVSKHVRQLQQEKPDVKFIGICVQTSRNQWQKMVEDSGLDKESQFWSVDDDNVRKTLILDGLNKCIVTKDSLIENGFAYLYSL</sequence>
<protein>
    <submittedName>
        <fullName evidence="1">Transaldolase</fullName>
    </submittedName>
</protein>
<dbReference type="Proteomes" id="UP000718451">
    <property type="component" value="Unassembled WGS sequence"/>
</dbReference>
<accession>A0ABX1GRE4</accession>
<evidence type="ECO:0000313" key="1">
    <source>
        <dbReference type="EMBL" id="NKI32522.1"/>
    </source>
</evidence>